<accession>A0A0G0ZGI7</accession>
<protein>
    <submittedName>
        <fullName evidence="1">Uncharacterized protein</fullName>
    </submittedName>
</protein>
<proteinExistence type="predicted"/>
<dbReference type="EMBL" id="LCDD01000002">
    <property type="protein sequence ID" value="KKS47880.1"/>
    <property type="molecule type" value="Genomic_DNA"/>
</dbReference>
<organism evidence="1 2">
    <name type="scientific">Candidatus Gottesmanbacteria bacterium GW2011_GWA2_42_18</name>
    <dbReference type="NCBI Taxonomy" id="1618442"/>
    <lineage>
        <taxon>Bacteria</taxon>
        <taxon>Candidatus Gottesmaniibacteriota</taxon>
    </lineage>
</organism>
<dbReference type="AlphaFoldDB" id="A0A0G0ZGI7"/>
<reference evidence="1 2" key="1">
    <citation type="journal article" date="2015" name="Nature">
        <title>rRNA introns, odd ribosomes, and small enigmatic genomes across a large radiation of phyla.</title>
        <authorList>
            <person name="Brown C.T."/>
            <person name="Hug L.A."/>
            <person name="Thomas B.C."/>
            <person name="Sharon I."/>
            <person name="Castelle C.J."/>
            <person name="Singh A."/>
            <person name="Wilkins M.J."/>
            <person name="Williams K.H."/>
            <person name="Banfield J.F."/>
        </authorList>
    </citation>
    <scope>NUCLEOTIDE SEQUENCE [LARGE SCALE GENOMIC DNA]</scope>
</reference>
<dbReference type="Proteomes" id="UP000034320">
    <property type="component" value="Unassembled WGS sequence"/>
</dbReference>
<evidence type="ECO:0000313" key="2">
    <source>
        <dbReference type="Proteomes" id="UP000034320"/>
    </source>
</evidence>
<gene>
    <name evidence="1" type="ORF">UV09_C0002G0058</name>
</gene>
<evidence type="ECO:0000313" key="1">
    <source>
        <dbReference type="EMBL" id="KKS47880.1"/>
    </source>
</evidence>
<comment type="caution">
    <text evidence="1">The sequence shown here is derived from an EMBL/GenBank/DDBJ whole genome shotgun (WGS) entry which is preliminary data.</text>
</comment>
<sequence length="75" mass="8693">MSKVTSKDLEAMHQLARDWGMIRARYEIDAARAKANGRPFSPVRISDEHPAPEVMTFQEFEELSREMGSRNRQNN</sequence>
<name>A0A0G0ZGI7_9BACT</name>